<name>A0A7T4EGB0_9CORY</name>
<dbReference type="AlphaFoldDB" id="A0A7T4EGB0"/>
<dbReference type="OrthoDB" id="4411426at2"/>
<dbReference type="EMBL" id="CP066007">
    <property type="protein sequence ID" value="QQB46793.1"/>
    <property type="molecule type" value="Genomic_DNA"/>
</dbReference>
<accession>A0A7T4EGB0</accession>
<reference evidence="1 2" key="1">
    <citation type="submission" date="2020-12" db="EMBL/GenBank/DDBJ databases">
        <title>FDA dAtabase for Regulatory Grade micrObial Sequences (FDA-ARGOS): Supporting development and validation of Infectious Disease Dx tests.</title>
        <authorList>
            <person name="Sproer C."/>
            <person name="Gronow S."/>
            <person name="Severitt S."/>
            <person name="Schroder I."/>
            <person name="Tallon L."/>
            <person name="Sadzewicz L."/>
            <person name="Zhao X."/>
            <person name="Boylan J."/>
            <person name="Ott S."/>
            <person name="Bowen H."/>
            <person name="Vavikolanu K."/>
            <person name="Mehta A."/>
            <person name="Aluvathingal J."/>
            <person name="Nadendla S."/>
            <person name="Lowell S."/>
            <person name="Myers T."/>
            <person name="Yan Y."/>
            <person name="Sichtig H."/>
        </authorList>
    </citation>
    <scope>NUCLEOTIDE SEQUENCE [LARGE SCALE GENOMIC DNA]</scope>
    <source>
        <strain evidence="1 2">FDAARGOS_1053</strain>
    </source>
</reference>
<proteinExistence type="predicted"/>
<evidence type="ECO:0000313" key="2">
    <source>
        <dbReference type="Proteomes" id="UP000596145"/>
    </source>
</evidence>
<protein>
    <submittedName>
        <fullName evidence="1">Uncharacterized protein</fullName>
    </submittedName>
</protein>
<organism evidence="1 2">
    <name type="scientific">Corynebacterium glucuronolyticum</name>
    <dbReference type="NCBI Taxonomy" id="39791"/>
    <lineage>
        <taxon>Bacteria</taxon>
        <taxon>Bacillati</taxon>
        <taxon>Actinomycetota</taxon>
        <taxon>Actinomycetes</taxon>
        <taxon>Mycobacteriales</taxon>
        <taxon>Corynebacteriaceae</taxon>
        <taxon>Corynebacterium</taxon>
    </lineage>
</organism>
<gene>
    <name evidence="1" type="ORF">I6I10_02340</name>
</gene>
<sequence length="288" mass="30589">MSRMELEFLESMEFYASAEQTYRLAADAEVRTVEQAGDFAWVSAYVDASGASISFMQTLAGLTTESFAVYGATPVWAHVWQVAPGLACADVGGVNATHAGKGATHAGKGATNTGQGASAQVRLLLSVDDPHLYPRYPLRAVGWPVRSTSFQLGAIASEVRVYDTVEEWAAHQTPVRKEDTYLKDVDDPSIPDELLIGPKFIASPLLGPLLQGRLAPADAGSNALFKGVVEGVEMVQNALTGRPWYKVAADCGVPVMVAMPATADPKPKIGGVIDGEVFMTGTSGTWLR</sequence>
<evidence type="ECO:0000313" key="1">
    <source>
        <dbReference type="EMBL" id="QQB46793.1"/>
    </source>
</evidence>
<dbReference type="Proteomes" id="UP000596145">
    <property type="component" value="Chromosome"/>
</dbReference>